<feature type="binding site" evidence="7">
    <location>
        <position position="447"/>
    </location>
    <ligand>
        <name>deamido-NAD(+)</name>
        <dbReference type="ChEBI" id="CHEBI:58437"/>
        <note>ligand shared between two neighboring subunits</note>
    </ligand>
</feature>
<reference evidence="11" key="1">
    <citation type="journal article" date="2005" name="Environ. Microbiol.">
        <title>Genetic and functional properties of uncultivated thermophilic crenarchaeotes from a subsurface gold mine as revealed by analysis of genome fragments.</title>
        <authorList>
            <person name="Nunoura T."/>
            <person name="Hirayama H."/>
            <person name="Takami H."/>
            <person name="Oida H."/>
            <person name="Nishi S."/>
            <person name="Shimamura S."/>
            <person name="Suzuki Y."/>
            <person name="Inagaki F."/>
            <person name="Takai K."/>
            <person name="Nealson K.H."/>
            <person name="Horikoshi K."/>
        </authorList>
    </citation>
    <scope>NUCLEOTIDE SEQUENCE</scope>
</reference>
<evidence type="ECO:0000256" key="6">
    <source>
        <dbReference type="ARBA" id="ARBA00023027"/>
    </source>
</evidence>
<feature type="binding site" evidence="7">
    <location>
        <position position="209"/>
    </location>
    <ligand>
        <name>L-glutamine</name>
        <dbReference type="ChEBI" id="CHEBI:58359"/>
    </ligand>
</feature>
<dbReference type="HAMAP" id="MF_02090">
    <property type="entry name" value="NadE_glutamine_dep"/>
    <property type="match status" value="1"/>
</dbReference>
<dbReference type="GO" id="GO:0008795">
    <property type="term" value="F:NAD+ synthase activity"/>
    <property type="evidence" value="ECO:0007669"/>
    <property type="project" value="UniProtKB-UniRule"/>
</dbReference>
<keyword evidence="6 7" id="KW-0520">NAD</keyword>
<dbReference type="PANTHER" id="PTHR23090">
    <property type="entry name" value="NH 3 /GLUTAMINE-DEPENDENT NAD + SYNTHETASE"/>
    <property type="match status" value="1"/>
</dbReference>
<dbReference type="GO" id="GO:0009435">
    <property type="term" value="P:NAD+ biosynthetic process"/>
    <property type="evidence" value="ECO:0007669"/>
    <property type="project" value="UniProtKB-UniRule"/>
</dbReference>
<feature type="binding site" evidence="7">
    <location>
        <position position="609"/>
    </location>
    <ligand>
        <name>deamido-NAD(+)</name>
        <dbReference type="ChEBI" id="CHEBI:58437"/>
        <note>ligand shared between two neighboring subunits</note>
    </ligand>
</feature>
<evidence type="ECO:0000256" key="4">
    <source>
        <dbReference type="ARBA" id="ARBA00022741"/>
    </source>
</evidence>
<dbReference type="NCBIfam" id="TIGR00552">
    <property type="entry name" value="nadE"/>
    <property type="match status" value="1"/>
</dbReference>
<keyword evidence="5 7" id="KW-0067">ATP-binding</keyword>
<accession>H5SGL7</accession>
<dbReference type="Pfam" id="PF00795">
    <property type="entry name" value="CN_hydrolase"/>
    <property type="match status" value="1"/>
</dbReference>
<feature type="binding site" evidence="7">
    <location>
        <position position="203"/>
    </location>
    <ligand>
        <name>L-glutamine</name>
        <dbReference type="ChEBI" id="CHEBI:58359"/>
    </ligand>
</feature>
<reference evidence="11" key="2">
    <citation type="journal article" date="2012" name="PLoS ONE">
        <title>A Deeply Branching Thermophilic Bacterium with an Ancient Acetyl-CoA Pathway Dominates a Subsurface Ecosystem.</title>
        <authorList>
            <person name="Takami H."/>
            <person name="Noguchi H."/>
            <person name="Takaki Y."/>
            <person name="Uchiyama I."/>
            <person name="Toyoda A."/>
            <person name="Nishi S."/>
            <person name="Chee G.-J."/>
            <person name="Arai W."/>
            <person name="Nunoura T."/>
            <person name="Itoh T."/>
            <person name="Hattori M."/>
            <person name="Takai K."/>
        </authorList>
    </citation>
    <scope>NUCLEOTIDE SEQUENCE</scope>
</reference>
<dbReference type="SUPFAM" id="SSF52402">
    <property type="entry name" value="Adenine nucleotide alpha hydrolases-like"/>
    <property type="match status" value="1"/>
</dbReference>
<dbReference type="InterPro" id="IPR036526">
    <property type="entry name" value="C-N_Hydrolase_sf"/>
</dbReference>
<keyword evidence="3 7" id="KW-0436">Ligase</keyword>
<dbReference type="SUPFAM" id="SSF56317">
    <property type="entry name" value="Carbon-nitrogen hydrolase"/>
    <property type="match status" value="1"/>
</dbReference>
<proteinExistence type="inferred from homology"/>
<dbReference type="CDD" id="cd07570">
    <property type="entry name" value="GAT_Gln-NAD-synth"/>
    <property type="match status" value="1"/>
</dbReference>
<dbReference type="EC" id="6.3.5.1" evidence="7 8"/>
<evidence type="ECO:0000256" key="3">
    <source>
        <dbReference type="ARBA" id="ARBA00022598"/>
    </source>
</evidence>
<comment type="catalytic activity">
    <reaction evidence="7 8">
        <text>deamido-NAD(+) + L-glutamine + ATP + H2O = L-glutamate + AMP + diphosphate + NAD(+) + H(+)</text>
        <dbReference type="Rhea" id="RHEA:24384"/>
        <dbReference type="ChEBI" id="CHEBI:15377"/>
        <dbReference type="ChEBI" id="CHEBI:15378"/>
        <dbReference type="ChEBI" id="CHEBI:29985"/>
        <dbReference type="ChEBI" id="CHEBI:30616"/>
        <dbReference type="ChEBI" id="CHEBI:33019"/>
        <dbReference type="ChEBI" id="CHEBI:57540"/>
        <dbReference type="ChEBI" id="CHEBI:58359"/>
        <dbReference type="ChEBI" id="CHEBI:58437"/>
        <dbReference type="ChEBI" id="CHEBI:456215"/>
        <dbReference type="EC" id="6.3.5.1"/>
    </reaction>
</comment>
<comment type="caution">
    <text evidence="7">Lacks conserved residue(s) required for the propagation of feature annotation.</text>
</comment>
<feature type="binding site" evidence="7">
    <location>
        <position position="476"/>
    </location>
    <ligand>
        <name>deamido-NAD(+)</name>
        <dbReference type="ChEBI" id="CHEBI:58437"/>
        <note>ligand shared between two neighboring subunits</note>
    </ligand>
</feature>
<dbReference type="UniPathway" id="UPA00253">
    <property type="reaction ID" value="UER00334"/>
</dbReference>
<dbReference type="Gene3D" id="3.40.50.620">
    <property type="entry name" value="HUPs"/>
    <property type="match status" value="1"/>
</dbReference>
<feature type="active site" description="Proton acceptor; for glutaminase activity" evidence="7">
    <location>
        <position position="51"/>
    </location>
</feature>
<dbReference type="InterPro" id="IPR014445">
    <property type="entry name" value="Gln-dep_NAD_synthase"/>
</dbReference>
<dbReference type="Pfam" id="PF02540">
    <property type="entry name" value="NAD_synthase"/>
    <property type="match status" value="1"/>
</dbReference>
<dbReference type="GO" id="GO:0005737">
    <property type="term" value="C:cytoplasm"/>
    <property type="evidence" value="ECO:0007669"/>
    <property type="project" value="InterPro"/>
</dbReference>
<comment type="similarity">
    <text evidence="2 7 8">In the C-terminal section; belongs to the NAD synthetase family.</text>
</comment>
<dbReference type="InterPro" id="IPR003694">
    <property type="entry name" value="NAD_synthase"/>
</dbReference>
<dbReference type="InterPro" id="IPR014729">
    <property type="entry name" value="Rossmann-like_a/b/a_fold"/>
</dbReference>
<dbReference type="Gene3D" id="3.60.110.10">
    <property type="entry name" value="Carbon-nitrogen hydrolase"/>
    <property type="match status" value="1"/>
</dbReference>
<evidence type="ECO:0000256" key="8">
    <source>
        <dbReference type="PIRNR" id="PIRNR006630"/>
    </source>
</evidence>
<gene>
    <name evidence="7" type="primary">nadE</name>
    <name evidence="11" type="ORF">HGMM_F27B02C05</name>
</gene>
<evidence type="ECO:0000259" key="10">
    <source>
        <dbReference type="PROSITE" id="PS50263"/>
    </source>
</evidence>
<evidence type="ECO:0000256" key="2">
    <source>
        <dbReference type="ARBA" id="ARBA00007145"/>
    </source>
</evidence>
<sequence length="651" mass="72394">MRIPLESYGFLRIALVSPELRVADVSFNARRIAEALRQAAQSGAHLVLFPELCLTGYTCGDLFYESVLRRAAWEALQDLLPLTEQLQLIAILGLPVEAGGRLFNCAAVLAHGQLCGVVPKTYLPNTGEFYERRWFASDRERVQDVLHSGGQTVAFGADLLFPIENLPGAVIGIEICEDLWAPQPPSSEMAQAGATVLLNLSSSNEVLGKAAYRRLLVQSQSGRCLAAYAYCSAGVWESTTDMVFSGHSLVAENGLLLAESPRFSLRTELLLVDIDVERLRNERLQNSTFAVSVSRRRYRYIPLRIAERWDEQLYRPLSPTPFVPDDAQEKARRAEEIFALQTRALARRLLHVGERTGVVVGISGGLDSTLALLVSAATMDLLGWERRLVHAVSMPGPGSTQRTQHNAQRLAQALGVTLHIIPITAALHQHLQDIGQPEGVHDVTYENAQARERTQILFDLANRLGALAVGTGDLSELALGWCTYGGDHLSFYAINAGVPKTLVRTLVQWCGQTLFGGEVALIVEDICATPISPELLPPAPGDRIRQATEELLGPFEVHDFVLFHMLRYHFAPRKIFLLAQLAFRERYTAEELLRWVSLFYHRFFAHQFKRSCLPDGPKVGTVALSPRGDWRMPSDAQVRLWLEELRELQPL</sequence>
<dbReference type="Gene3D" id="1.10.10.1140">
    <property type="entry name" value="Glutamine-dependent NAD+ synthetase, C-terminal domain"/>
    <property type="match status" value="1"/>
</dbReference>
<dbReference type="GO" id="GO:0005524">
    <property type="term" value="F:ATP binding"/>
    <property type="evidence" value="ECO:0007669"/>
    <property type="project" value="UniProtKB-UniRule"/>
</dbReference>
<evidence type="ECO:0000256" key="5">
    <source>
        <dbReference type="ARBA" id="ARBA00022840"/>
    </source>
</evidence>
<dbReference type="GO" id="GO:0004359">
    <property type="term" value="F:glutaminase activity"/>
    <property type="evidence" value="ECO:0007669"/>
    <property type="project" value="InterPro"/>
</dbReference>
<dbReference type="PROSITE" id="PS50263">
    <property type="entry name" value="CN_HYDROLASE"/>
    <property type="match status" value="1"/>
</dbReference>
<name>H5SGL7_9BACT</name>
<comment type="function">
    <text evidence="7">Catalyzes the ATP-dependent amidation of deamido-NAD to form NAD. Uses L-glutamine as a nitrogen source.</text>
</comment>
<dbReference type="NCBIfam" id="NF002730">
    <property type="entry name" value="PRK02628.1"/>
    <property type="match status" value="1"/>
</dbReference>
<feature type="active site" description="Nucleophile; for glutaminase activity" evidence="7">
    <location>
        <position position="176"/>
    </location>
</feature>
<keyword evidence="4 7" id="KW-0547">Nucleotide-binding</keyword>
<dbReference type="InterPro" id="IPR003010">
    <property type="entry name" value="C-N_Hydrolase"/>
</dbReference>
<comment type="similarity">
    <text evidence="9">Belongs to the NAD synthetase family.</text>
</comment>
<dbReference type="AlphaFoldDB" id="H5SGL7"/>
<feature type="domain" description="CN hydrolase" evidence="10">
    <location>
        <begin position="11"/>
        <end position="276"/>
    </location>
</feature>
<dbReference type="CDD" id="cd00553">
    <property type="entry name" value="NAD_synthase"/>
    <property type="match status" value="1"/>
</dbReference>
<feature type="active site" description="For glutaminase activity" evidence="7">
    <location>
        <position position="120"/>
    </location>
</feature>
<dbReference type="GO" id="GO:0003952">
    <property type="term" value="F:NAD+ synthase (glutamine-hydrolyzing) activity"/>
    <property type="evidence" value="ECO:0007669"/>
    <property type="project" value="UniProtKB-UniRule"/>
</dbReference>
<dbReference type="InterPro" id="IPR041856">
    <property type="entry name" value="NAD+_synth_C"/>
</dbReference>
<evidence type="ECO:0000256" key="7">
    <source>
        <dbReference type="HAMAP-Rule" id="MF_02090"/>
    </source>
</evidence>
<dbReference type="InterPro" id="IPR022310">
    <property type="entry name" value="NAD/GMP_synthase"/>
</dbReference>
<dbReference type="EMBL" id="AP011715">
    <property type="protein sequence ID" value="BAL55303.1"/>
    <property type="molecule type" value="Genomic_DNA"/>
</dbReference>
<evidence type="ECO:0000256" key="9">
    <source>
        <dbReference type="RuleBase" id="RU003811"/>
    </source>
</evidence>
<feature type="binding site" evidence="7">
    <location>
        <begin position="481"/>
        <end position="484"/>
    </location>
    <ligand>
        <name>deamido-NAD(+)</name>
        <dbReference type="ChEBI" id="CHEBI:58437"/>
        <note>ligand shared between two neighboring subunits</note>
    </ligand>
</feature>
<dbReference type="PANTHER" id="PTHR23090:SF9">
    <property type="entry name" value="GLUTAMINE-DEPENDENT NAD(+) SYNTHETASE"/>
    <property type="match status" value="1"/>
</dbReference>
<feature type="binding site" evidence="7">
    <location>
        <begin position="361"/>
        <end position="368"/>
    </location>
    <ligand>
        <name>ATP</name>
        <dbReference type="ChEBI" id="CHEBI:30616"/>
    </ligand>
</feature>
<evidence type="ECO:0000256" key="1">
    <source>
        <dbReference type="ARBA" id="ARBA00005188"/>
    </source>
</evidence>
<feature type="binding site" evidence="7">
    <location>
        <position position="471"/>
    </location>
    <ligand>
        <name>ATP</name>
        <dbReference type="ChEBI" id="CHEBI:30616"/>
    </ligand>
</feature>
<comment type="pathway">
    <text evidence="1 7 8">Cofactor biosynthesis; NAD(+) biosynthesis; NAD(+) from deamido-NAD(+) (L-Gln route): step 1/1.</text>
</comment>
<evidence type="ECO:0000313" key="11">
    <source>
        <dbReference type="EMBL" id="BAL55303.1"/>
    </source>
</evidence>
<protein>
    <recommendedName>
        <fullName evidence="7 8">Glutamine-dependent NAD(+) synthetase</fullName>
        <ecNumber evidence="7 8">6.3.5.1</ecNumber>
    </recommendedName>
    <alternativeName>
        <fullName evidence="7 8">NAD(+) synthase [glutamine-hydrolyzing]</fullName>
    </alternativeName>
</protein>
<dbReference type="PIRSF" id="PIRSF006630">
    <property type="entry name" value="NADS_GAT"/>
    <property type="match status" value="1"/>
</dbReference>
<organism evidence="11">
    <name type="scientific">uncultured Chlorobiota bacterium</name>
    <dbReference type="NCBI Taxonomy" id="156405"/>
    <lineage>
        <taxon>Bacteria</taxon>
        <taxon>Pseudomonadati</taxon>
        <taxon>Chlorobiota</taxon>
        <taxon>environmental samples</taxon>
    </lineage>
</organism>